<feature type="transmembrane region" description="Helical" evidence="9">
    <location>
        <begin position="84"/>
        <end position="105"/>
    </location>
</feature>
<feature type="transmembrane region" description="Helical" evidence="9">
    <location>
        <begin position="322"/>
        <end position="341"/>
    </location>
</feature>
<feature type="transmembrane region" description="Helical" evidence="9">
    <location>
        <begin position="408"/>
        <end position="428"/>
    </location>
</feature>
<reference evidence="12 13" key="1">
    <citation type="journal article" date="2022" name="Cell">
        <title>Repeat-based holocentromeres influence genome architecture and karyotype evolution.</title>
        <authorList>
            <person name="Hofstatter P.G."/>
            <person name="Thangavel G."/>
            <person name="Lux T."/>
            <person name="Neumann P."/>
            <person name="Vondrak T."/>
            <person name="Novak P."/>
            <person name="Zhang M."/>
            <person name="Costa L."/>
            <person name="Castellani M."/>
            <person name="Scott A."/>
            <person name="Toegelov H."/>
            <person name="Fuchs J."/>
            <person name="Mata-Sucre Y."/>
            <person name="Dias Y."/>
            <person name="Vanzela A.L.L."/>
            <person name="Huettel B."/>
            <person name="Almeida C.C.S."/>
            <person name="Simkova H."/>
            <person name="Souza G."/>
            <person name="Pedrosa-Harand A."/>
            <person name="Macas J."/>
            <person name="Mayer K.F.X."/>
            <person name="Houben A."/>
            <person name="Marques A."/>
        </authorList>
    </citation>
    <scope>NUCLEOTIDE SEQUENCE [LARGE SCALE GENOMIC DNA]</scope>
    <source>
        <strain evidence="12">RhyTen1mFocal</strain>
    </source>
</reference>
<gene>
    <name evidence="12" type="ORF">LUZ61_008439</name>
</gene>
<keyword evidence="5 9" id="KW-1133">Transmembrane helix</keyword>
<evidence type="ECO:0000256" key="5">
    <source>
        <dbReference type="ARBA" id="ARBA00022989"/>
    </source>
</evidence>
<keyword evidence="4" id="KW-0769">Symport</keyword>
<dbReference type="InterPro" id="IPR005828">
    <property type="entry name" value="MFS_sugar_transport-like"/>
</dbReference>
<dbReference type="GO" id="GO:0016020">
    <property type="term" value="C:membrane"/>
    <property type="evidence" value="ECO:0007669"/>
    <property type="project" value="UniProtKB-SubCell"/>
</dbReference>
<dbReference type="Pfam" id="PF00083">
    <property type="entry name" value="Sugar_tr"/>
    <property type="match status" value="2"/>
</dbReference>
<feature type="domain" description="Major facilitator superfamily (MFS) profile" evidence="11">
    <location>
        <begin position="8"/>
        <end position="433"/>
    </location>
</feature>
<evidence type="ECO:0000256" key="1">
    <source>
        <dbReference type="ARBA" id="ARBA00004141"/>
    </source>
</evidence>
<dbReference type="Proteomes" id="UP001210211">
    <property type="component" value="Unassembled WGS sequence"/>
</dbReference>
<evidence type="ECO:0000256" key="6">
    <source>
        <dbReference type="ARBA" id="ARBA00023136"/>
    </source>
</evidence>
<evidence type="ECO:0000313" key="13">
    <source>
        <dbReference type="Proteomes" id="UP001210211"/>
    </source>
</evidence>
<keyword evidence="13" id="KW-1185">Reference proteome</keyword>
<evidence type="ECO:0000313" key="12">
    <source>
        <dbReference type="EMBL" id="KAJ3704734.1"/>
    </source>
</evidence>
<evidence type="ECO:0000256" key="10">
    <source>
        <dbReference type="SAM" id="SignalP"/>
    </source>
</evidence>
<keyword evidence="2" id="KW-0813">Transport</keyword>
<comment type="caution">
    <text evidence="12">The sequence shown here is derived from an EMBL/GenBank/DDBJ whole genome shotgun (WGS) entry which is preliminary data.</text>
</comment>
<evidence type="ECO:0000256" key="4">
    <source>
        <dbReference type="ARBA" id="ARBA00022847"/>
    </source>
</evidence>
<dbReference type="PANTHER" id="PTHR24064">
    <property type="entry name" value="SOLUTE CARRIER FAMILY 22 MEMBER"/>
    <property type="match status" value="1"/>
</dbReference>
<evidence type="ECO:0000256" key="9">
    <source>
        <dbReference type="SAM" id="Phobius"/>
    </source>
</evidence>
<name>A0AAD5ZVC8_9POAL</name>
<evidence type="ECO:0000259" key="11">
    <source>
        <dbReference type="PROSITE" id="PS50850"/>
    </source>
</evidence>
<feature type="transmembrane region" description="Helical" evidence="9">
    <location>
        <begin position="179"/>
        <end position="198"/>
    </location>
</feature>
<feature type="transmembrane region" description="Helical" evidence="9">
    <location>
        <begin position="260"/>
        <end position="279"/>
    </location>
</feature>
<keyword evidence="10" id="KW-0732">Signal</keyword>
<keyword evidence="2" id="KW-0592">Phosphate transport</keyword>
<dbReference type="GO" id="GO:0015293">
    <property type="term" value="F:symporter activity"/>
    <property type="evidence" value="ECO:0007669"/>
    <property type="project" value="UniProtKB-KW"/>
</dbReference>
<dbReference type="InterPro" id="IPR036259">
    <property type="entry name" value="MFS_trans_sf"/>
</dbReference>
<comment type="subcellular location">
    <subcellularLocation>
        <location evidence="1">Membrane</location>
        <topology evidence="1">Multi-pass membrane protein</topology>
    </subcellularLocation>
</comment>
<proteinExistence type="inferred from homology"/>
<protein>
    <recommendedName>
        <fullName evidence="7">H(+)/Pi cotransporter</fullName>
    </recommendedName>
</protein>
<dbReference type="EMBL" id="JAMRDG010000001">
    <property type="protein sequence ID" value="KAJ3704734.1"/>
    <property type="molecule type" value="Genomic_DNA"/>
</dbReference>
<dbReference type="SUPFAM" id="SSF103473">
    <property type="entry name" value="MFS general substrate transporter"/>
    <property type="match status" value="1"/>
</dbReference>
<feature type="transmembrane region" description="Helical" evidence="9">
    <location>
        <begin position="117"/>
        <end position="140"/>
    </location>
</feature>
<evidence type="ECO:0000256" key="7">
    <source>
        <dbReference type="ARBA" id="ARBA00032043"/>
    </source>
</evidence>
<dbReference type="AlphaFoldDB" id="A0AAD5ZVC8"/>
<evidence type="ECO:0000256" key="2">
    <source>
        <dbReference type="ARBA" id="ARBA00022592"/>
    </source>
</evidence>
<sequence length="453" mass="49210">MDKSSHVQLVQSLIVAFAWAFDAQQAFISVFTDADPAWRCLKSTDSICQAASNPCNLGADTWSWVSPSHSSTISDLALNCSGKALSSLPTTAFFIGCLIGGFFLSTLADSVLGRKKLLVLSCIIMSIAGALSALSPNIWVYCTLRFVSGFGRSVVGTCSLVLCSEIAKEKWRDGISMSCFFFYTLGFLSLPGIAYAGRRSSWRLLYLWTCAPAFVYAILVHFFVEESPRWLSMQKHNNKAKGISQAFSSIKKLVTTRSTLLKLIAIMLASSGIGMAFIGMPLSVSSLGHNLYLSIVYNALADLSTSVATFFLMVYINRRISLVVLTMFCGIASLICVLRVISSKIQLAAEVISFFCVGMALNVILVYGVELFPTCVRSSALSLVKQAITFGGALAPIFVAEGRRRSKLWSFGVFGIVVICCGLFVVFLPETKGKDLTDNMEEENQNENSTGTP</sequence>
<dbReference type="InterPro" id="IPR020846">
    <property type="entry name" value="MFS_dom"/>
</dbReference>
<feature type="transmembrane region" description="Helical" evidence="9">
    <location>
        <begin position="291"/>
        <end position="315"/>
    </location>
</feature>
<keyword evidence="3 9" id="KW-0812">Transmembrane</keyword>
<feature type="signal peptide" evidence="10">
    <location>
        <begin position="1"/>
        <end position="20"/>
    </location>
</feature>
<dbReference type="GO" id="GO:0006817">
    <property type="term" value="P:phosphate ion transport"/>
    <property type="evidence" value="ECO:0007669"/>
    <property type="project" value="UniProtKB-KW"/>
</dbReference>
<organism evidence="12 13">
    <name type="scientific">Rhynchospora tenuis</name>
    <dbReference type="NCBI Taxonomy" id="198213"/>
    <lineage>
        <taxon>Eukaryota</taxon>
        <taxon>Viridiplantae</taxon>
        <taxon>Streptophyta</taxon>
        <taxon>Embryophyta</taxon>
        <taxon>Tracheophyta</taxon>
        <taxon>Spermatophyta</taxon>
        <taxon>Magnoliopsida</taxon>
        <taxon>Liliopsida</taxon>
        <taxon>Poales</taxon>
        <taxon>Cyperaceae</taxon>
        <taxon>Cyperoideae</taxon>
        <taxon>Rhynchosporeae</taxon>
        <taxon>Rhynchospora</taxon>
    </lineage>
</organism>
<feature type="transmembrane region" description="Helical" evidence="9">
    <location>
        <begin position="347"/>
        <end position="369"/>
    </location>
</feature>
<evidence type="ECO:0000256" key="8">
    <source>
        <dbReference type="ARBA" id="ARBA00044504"/>
    </source>
</evidence>
<evidence type="ECO:0000256" key="3">
    <source>
        <dbReference type="ARBA" id="ARBA00022692"/>
    </source>
</evidence>
<dbReference type="Gene3D" id="1.20.1250.20">
    <property type="entry name" value="MFS general substrate transporter like domains"/>
    <property type="match status" value="1"/>
</dbReference>
<keyword evidence="6 9" id="KW-0472">Membrane</keyword>
<feature type="transmembrane region" description="Helical" evidence="9">
    <location>
        <begin position="204"/>
        <end position="224"/>
    </location>
</feature>
<accession>A0AAD5ZVC8</accession>
<dbReference type="PROSITE" id="PS50850">
    <property type="entry name" value="MFS"/>
    <property type="match status" value="1"/>
</dbReference>
<comment type="similarity">
    <text evidence="8">Belongs to the major facilitator superfamily. Phosphate:H(+) symporter (TC 2.A.1.9) family.</text>
</comment>
<feature type="chain" id="PRO_5042060930" description="H(+)/Pi cotransporter" evidence="10">
    <location>
        <begin position="21"/>
        <end position="453"/>
    </location>
</feature>